<dbReference type="AlphaFoldDB" id="A0A1A9ZZR5"/>
<reference evidence="1" key="2">
    <citation type="submission" date="2020-05" db="UniProtKB">
        <authorList>
            <consortium name="EnsemblMetazoa"/>
        </authorList>
    </citation>
    <scope>IDENTIFICATION</scope>
    <source>
        <strain evidence="1">IAEA</strain>
    </source>
</reference>
<keyword evidence="2" id="KW-1185">Reference proteome</keyword>
<proteinExistence type="predicted"/>
<dbReference type="Proteomes" id="UP000092445">
    <property type="component" value="Unassembled WGS sequence"/>
</dbReference>
<organism evidence="1 2">
    <name type="scientific">Glossina pallidipes</name>
    <name type="common">Tsetse fly</name>
    <dbReference type="NCBI Taxonomy" id="7398"/>
    <lineage>
        <taxon>Eukaryota</taxon>
        <taxon>Metazoa</taxon>
        <taxon>Ecdysozoa</taxon>
        <taxon>Arthropoda</taxon>
        <taxon>Hexapoda</taxon>
        <taxon>Insecta</taxon>
        <taxon>Pterygota</taxon>
        <taxon>Neoptera</taxon>
        <taxon>Endopterygota</taxon>
        <taxon>Diptera</taxon>
        <taxon>Brachycera</taxon>
        <taxon>Muscomorpha</taxon>
        <taxon>Hippoboscoidea</taxon>
        <taxon>Glossinidae</taxon>
        <taxon>Glossina</taxon>
    </lineage>
</organism>
<protein>
    <submittedName>
        <fullName evidence="1">Uncharacterized protein</fullName>
    </submittedName>
</protein>
<name>A0A1A9ZZR5_GLOPL</name>
<sequence length="113" mass="12256">MFNHIQSGQQSFYNTTMYAVPKRHLDQKIIFLQYCPKKGSPTLADKIGSDINGKGKCSGCNNFLNKALDTKLSVEILIELSYNAFSHIAAGFLIMIGAIAPTVSSLGSSIQSP</sequence>
<dbReference type="VEuPathDB" id="VectorBase:GPAI030008"/>
<dbReference type="EnsemblMetazoa" id="GPAI030008-RA">
    <property type="protein sequence ID" value="GPAI030008-PA"/>
    <property type="gene ID" value="GPAI030008"/>
</dbReference>
<evidence type="ECO:0000313" key="2">
    <source>
        <dbReference type="Proteomes" id="UP000092445"/>
    </source>
</evidence>
<evidence type="ECO:0000313" key="1">
    <source>
        <dbReference type="EnsemblMetazoa" id="GPAI030008-PA"/>
    </source>
</evidence>
<accession>A0A1A9ZZR5</accession>
<reference evidence="2" key="1">
    <citation type="submission" date="2014-03" db="EMBL/GenBank/DDBJ databases">
        <authorList>
            <person name="Aksoy S."/>
            <person name="Warren W."/>
            <person name="Wilson R.K."/>
        </authorList>
    </citation>
    <scope>NUCLEOTIDE SEQUENCE [LARGE SCALE GENOMIC DNA]</scope>
    <source>
        <strain evidence="2">IAEA</strain>
    </source>
</reference>